<protein>
    <recommendedName>
        <fullName evidence="2">PPM-type phosphatase domain-containing protein</fullName>
    </recommendedName>
</protein>
<name>A0A918EDJ3_9PSEU</name>
<dbReference type="Pfam" id="PF13672">
    <property type="entry name" value="PP2C_2"/>
    <property type="match status" value="1"/>
</dbReference>
<feature type="region of interest" description="Disordered" evidence="1">
    <location>
        <begin position="1"/>
        <end position="24"/>
    </location>
</feature>
<gene>
    <name evidence="3" type="ORF">GCM10010185_15680</name>
</gene>
<dbReference type="InterPro" id="IPR001932">
    <property type="entry name" value="PPM-type_phosphatase-like_dom"/>
</dbReference>
<evidence type="ECO:0000256" key="1">
    <source>
        <dbReference type="SAM" id="MobiDB-lite"/>
    </source>
</evidence>
<keyword evidence="4" id="KW-1185">Reference proteome</keyword>
<dbReference type="RefSeq" id="WP_189222441.1">
    <property type="nucleotide sequence ID" value="NZ_BMRG01000002.1"/>
</dbReference>
<feature type="compositionally biased region" description="Low complexity" evidence="1">
    <location>
        <begin position="12"/>
        <end position="22"/>
    </location>
</feature>
<accession>A0A918EDJ3</accession>
<dbReference type="EMBL" id="BMRG01000002">
    <property type="protein sequence ID" value="GGP44800.1"/>
    <property type="molecule type" value="Genomic_DNA"/>
</dbReference>
<dbReference type="InterPro" id="IPR036457">
    <property type="entry name" value="PPM-type-like_dom_sf"/>
</dbReference>
<evidence type="ECO:0000313" key="3">
    <source>
        <dbReference type="EMBL" id="GGP44800.1"/>
    </source>
</evidence>
<feature type="domain" description="PPM-type phosphatase" evidence="2">
    <location>
        <begin position="80"/>
        <end position="297"/>
    </location>
</feature>
<evidence type="ECO:0000259" key="2">
    <source>
        <dbReference type="Pfam" id="PF13672"/>
    </source>
</evidence>
<sequence>MGASTREHEESAGSAEPAAAPAWRGRVEQFEVGDPGRAATRVVPVPDESAWDRRDTVLDGVALKDGGRRVVAELRAASVRGLAHRAYGTVRQDEYGYRRTPDGRYLVVGVADGVSAGALSHKAAVAAARRGVNMLVHALRTTAPDRMPWPDFLRAVAAEIEAIGRKRLAATGTADPHAVPLREVANLLATTVLYAVVDLVPVAGAHEVHLVSVGDTSAWVLREGGRWEPQQAVKNDGAEVHSSSVQALPLLPAALPPPVRTTVAPGEALVLVTDGVGDPLGHGAGAVGRFLAEVWAAPPASGLEFAAQVGFARRSYDDDRTAVALWPVAGT</sequence>
<proteinExistence type="predicted"/>
<dbReference type="Gene3D" id="3.60.40.10">
    <property type="entry name" value="PPM-type phosphatase domain"/>
    <property type="match status" value="1"/>
</dbReference>
<reference evidence="3" key="2">
    <citation type="submission" date="2020-09" db="EMBL/GenBank/DDBJ databases">
        <authorList>
            <person name="Sun Q."/>
            <person name="Ohkuma M."/>
        </authorList>
    </citation>
    <scope>NUCLEOTIDE SEQUENCE</scope>
    <source>
        <strain evidence="3">JCM 3313</strain>
    </source>
</reference>
<dbReference type="SUPFAM" id="SSF81606">
    <property type="entry name" value="PP2C-like"/>
    <property type="match status" value="1"/>
</dbReference>
<comment type="caution">
    <text evidence="3">The sequence shown here is derived from an EMBL/GenBank/DDBJ whole genome shotgun (WGS) entry which is preliminary data.</text>
</comment>
<evidence type="ECO:0000313" key="4">
    <source>
        <dbReference type="Proteomes" id="UP000639606"/>
    </source>
</evidence>
<feature type="compositionally biased region" description="Basic and acidic residues" evidence="1">
    <location>
        <begin position="1"/>
        <end position="11"/>
    </location>
</feature>
<reference evidence="3" key="1">
    <citation type="journal article" date="2014" name="Int. J. Syst. Evol. Microbiol.">
        <title>Complete genome sequence of Corynebacterium casei LMG S-19264T (=DSM 44701T), isolated from a smear-ripened cheese.</title>
        <authorList>
            <consortium name="US DOE Joint Genome Institute (JGI-PGF)"/>
            <person name="Walter F."/>
            <person name="Albersmeier A."/>
            <person name="Kalinowski J."/>
            <person name="Ruckert C."/>
        </authorList>
    </citation>
    <scope>NUCLEOTIDE SEQUENCE</scope>
    <source>
        <strain evidence="3">JCM 3313</strain>
    </source>
</reference>
<organism evidence="3 4">
    <name type="scientific">Saccharothrix coeruleofusca</name>
    <dbReference type="NCBI Taxonomy" id="33919"/>
    <lineage>
        <taxon>Bacteria</taxon>
        <taxon>Bacillati</taxon>
        <taxon>Actinomycetota</taxon>
        <taxon>Actinomycetes</taxon>
        <taxon>Pseudonocardiales</taxon>
        <taxon>Pseudonocardiaceae</taxon>
        <taxon>Saccharothrix</taxon>
    </lineage>
</organism>
<dbReference type="AlphaFoldDB" id="A0A918EDJ3"/>
<dbReference type="Proteomes" id="UP000639606">
    <property type="component" value="Unassembled WGS sequence"/>
</dbReference>